<sequence length="8" mass="1018">MRQSVFHN</sequence>
<organism evidence="1">
    <name type="scientific">Anguilla anguilla</name>
    <name type="common">European freshwater eel</name>
    <name type="synonym">Muraena anguilla</name>
    <dbReference type="NCBI Taxonomy" id="7936"/>
    <lineage>
        <taxon>Eukaryota</taxon>
        <taxon>Metazoa</taxon>
        <taxon>Chordata</taxon>
        <taxon>Craniata</taxon>
        <taxon>Vertebrata</taxon>
        <taxon>Euteleostomi</taxon>
        <taxon>Actinopterygii</taxon>
        <taxon>Neopterygii</taxon>
        <taxon>Teleostei</taxon>
        <taxon>Anguilliformes</taxon>
        <taxon>Anguillidae</taxon>
        <taxon>Anguilla</taxon>
    </lineage>
</organism>
<accession>A0A0E9QIE0</accession>
<dbReference type="EMBL" id="GBXM01092330">
    <property type="protein sequence ID" value="JAH16247.1"/>
    <property type="molecule type" value="Transcribed_RNA"/>
</dbReference>
<reference evidence="1" key="1">
    <citation type="submission" date="2014-11" db="EMBL/GenBank/DDBJ databases">
        <authorList>
            <person name="Amaro Gonzalez C."/>
        </authorList>
    </citation>
    <scope>NUCLEOTIDE SEQUENCE</scope>
</reference>
<evidence type="ECO:0000313" key="1">
    <source>
        <dbReference type="EMBL" id="JAH16247.1"/>
    </source>
</evidence>
<proteinExistence type="predicted"/>
<protein>
    <submittedName>
        <fullName evidence="1">Uncharacterized protein</fullName>
    </submittedName>
</protein>
<reference evidence="1" key="2">
    <citation type="journal article" date="2015" name="Fish Shellfish Immunol.">
        <title>Early steps in the European eel (Anguilla anguilla)-Vibrio vulnificus interaction in the gills: Role of the RtxA13 toxin.</title>
        <authorList>
            <person name="Callol A."/>
            <person name="Pajuelo D."/>
            <person name="Ebbesson L."/>
            <person name="Teles M."/>
            <person name="MacKenzie S."/>
            <person name="Amaro C."/>
        </authorList>
    </citation>
    <scope>NUCLEOTIDE SEQUENCE</scope>
</reference>
<name>A0A0E9QIE0_ANGAN</name>